<dbReference type="STRING" id="1302687.SAMN05444267_105617"/>
<sequence>MQSPSNKLIVSVAGSGKTTYLVRQALNIVSEAVLITTYTEANEKEIRKKFYEINGSIPANITIQTWFSFLLQHGARPYQGNLFGGNIRGMLLVNEASGINYRNSKGIAVPFTEEKNFIKHYFAVSGRIYSDKLSKFVFRCNEKSNGMVIQRLAKIFGHLLIDEVQDLAGNDLELLRLFFKTTIKITLVGDPRQVTYLTHNEKKNRQYKEGKIKQFIVDKCKKDCVVDEVTLRHSHRNNKEICDFSSKLYPDLEPSMPCDCAECRNAANDHSGIFLVRKSQILEYCSKYSPTILRYQLAIEPEWNFGNCKGLGFDRVLIYPTEPIIQYLKDGLLTKMVKNKSSGKTKEKNAFDIAKLYVALTRARYSVAIVYDYNDETFIEGITKW</sequence>
<keyword evidence="3 7" id="KW-0347">Helicase</keyword>
<dbReference type="GO" id="GO:0000725">
    <property type="term" value="P:recombinational repair"/>
    <property type="evidence" value="ECO:0007669"/>
    <property type="project" value="TreeGrafter"/>
</dbReference>
<organism evidence="7 8">
    <name type="scientific">Chryseobacterium polytrichastri</name>
    <dbReference type="NCBI Taxonomy" id="1302687"/>
    <lineage>
        <taxon>Bacteria</taxon>
        <taxon>Pseudomonadati</taxon>
        <taxon>Bacteroidota</taxon>
        <taxon>Flavobacteriia</taxon>
        <taxon>Flavobacteriales</taxon>
        <taxon>Weeksellaceae</taxon>
        <taxon>Chryseobacterium group</taxon>
        <taxon>Chryseobacterium</taxon>
    </lineage>
</organism>
<dbReference type="GO" id="GO:0016787">
    <property type="term" value="F:hydrolase activity"/>
    <property type="evidence" value="ECO:0007669"/>
    <property type="project" value="UniProtKB-KW"/>
</dbReference>
<keyword evidence="4" id="KW-0067">ATP-binding</keyword>
<dbReference type="InterPro" id="IPR000212">
    <property type="entry name" value="DNA_helicase_UvrD/REP"/>
</dbReference>
<evidence type="ECO:0000259" key="6">
    <source>
        <dbReference type="Pfam" id="PF00580"/>
    </source>
</evidence>
<keyword evidence="2" id="KW-0378">Hydrolase</keyword>
<evidence type="ECO:0000313" key="7">
    <source>
        <dbReference type="EMBL" id="SHM59279.1"/>
    </source>
</evidence>
<dbReference type="AlphaFoldDB" id="A0A1M7K1W9"/>
<dbReference type="InterPro" id="IPR027417">
    <property type="entry name" value="P-loop_NTPase"/>
</dbReference>
<name>A0A1M7K1W9_9FLAO</name>
<keyword evidence="8" id="KW-1185">Reference proteome</keyword>
<dbReference type="InterPro" id="IPR014016">
    <property type="entry name" value="UvrD-like_ATP-bd"/>
</dbReference>
<evidence type="ECO:0000256" key="4">
    <source>
        <dbReference type="ARBA" id="ARBA00022840"/>
    </source>
</evidence>
<evidence type="ECO:0000256" key="2">
    <source>
        <dbReference type="ARBA" id="ARBA00022801"/>
    </source>
</evidence>
<dbReference type="GO" id="GO:0005524">
    <property type="term" value="F:ATP binding"/>
    <property type="evidence" value="ECO:0007669"/>
    <property type="project" value="UniProtKB-KW"/>
</dbReference>
<keyword evidence="1" id="KW-0547">Nucleotide-binding</keyword>
<dbReference type="Proteomes" id="UP000184364">
    <property type="component" value="Unassembled WGS sequence"/>
</dbReference>
<dbReference type="Gene3D" id="3.40.50.300">
    <property type="entry name" value="P-loop containing nucleotide triphosphate hydrolases"/>
    <property type="match status" value="2"/>
</dbReference>
<dbReference type="PANTHER" id="PTHR11070:SF2">
    <property type="entry name" value="ATP-DEPENDENT DNA HELICASE SRS2"/>
    <property type="match status" value="1"/>
</dbReference>
<dbReference type="SUPFAM" id="SSF52540">
    <property type="entry name" value="P-loop containing nucleoside triphosphate hydrolases"/>
    <property type="match status" value="1"/>
</dbReference>
<proteinExistence type="predicted"/>
<evidence type="ECO:0000256" key="1">
    <source>
        <dbReference type="ARBA" id="ARBA00022741"/>
    </source>
</evidence>
<reference evidence="8" key="1">
    <citation type="submission" date="2016-11" db="EMBL/GenBank/DDBJ databases">
        <authorList>
            <person name="Varghese N."/>
            <person name="Submissions S."/>
        </authorList>
    </citation>
    <scope>NUCLEOTIDE SEQUENCE [LARGE SCALE GENOMIC DNA]</scope>
    <source>
        <strain evidence="8">DSM 26899</strain>
    </source>
</reference>
<evidence type="ECO:0000256" key="5">
    <source>
        <dbReference type="ARBA" id="ARBA00034923"/>
    </source>
</evidence>
<dbReference type="RefSeq" id="WP_073297781.1">
    <property type="nucleotide sequence ID" value="NZ_FRAV01000056.1"/>
</dbReference>
<protein>
    <recommendedName>
        <fullName evidence="5">DNA 3'-5' helicase II</fullName>
    </recommendedName>
</protein>
<dbReference type="GO" id="GO:0043138">
    <property type="term" value="F:3'-5' DNA helicase activity"/>
    <property type="evidence" value="ECO:0007669"/>
    <property type="project" value="TreeGrafter"/>
</dbReference>
<feature type="domain" description="UvrD-like helicase ATP-binding" evidence="6">
    <location>
        <begin position="143"/>
        <end position="196"/>
    </location>
</feature>
<dbReference type="EMBL" id="FRAV01000056">
    <property type="protein sequence ID" value="SHM59279.1"/>
    <property type="molecule type" value="Genomic_DNA"/>
</dbReference>
<evidence type="ECO:0000313" key="8">
    <source>
        <dbReference type="Proteomes" id="UP000184364"/>
    </source>
</evidence>
<dbReference type="PANTHER" id="PTHR11070">
    <property type="entry name" value="UVRD / RECB / PCRA DNA HELICASE FAMILY MEMBER"/>
    <property type="match status" value="1"/>
</dbReference>
<evidence type="ECO:0000256" key="3">
    <source>
        <dbReference type="ARBA" id="ARBA00022806"/>
    </source>
</evidence>
<dbReference type="OrthoDB" id="5107704at2"/>
<dbReference type="GO" id="GO:0003677">
    <property type="term" value="F:DNA binding"/>
    <property type="evidence" value="ECO:0007669"/>
    <property type="project" value="InterPro"/>
</dbReference>
<dbReference type="Pfam" id="PF00580">
    <property type="entry name" value="UvrD-helicase"/>
    <property type="match status" value="1"/>
</dbReference>
<gene>
    <name evidence="7" type="ORF">SAMN05444267_105617</name>
</gene>
<accession>A0A1M7K1W9</accession>